<organism evidence="2 3">
    <name type="scientific">Hymenobacter saemangeumensis</name>
    <dbReference type="NCBI Taxonomy" id="1084522"/>
    <lineage>
        <taxon>Bacteria</taxon>
        <taxon>Pseudomonadati</taxon>
        <taxon>Bacteroidota</taxon>
        <taxon>Cytophagia</taxon>
        <taxon>Cytophagales</taxon>
        <taxon>Hymenobacteraceae</taxon>
        <taxon>Hymenobacter</taxon>
    </lineage>
</organism>
<name>A0ABP8IP45_9BACT</name>
<feature type="region of interest" description="Disordered" evidence="1">
    <location>
        <begin position="82"/>
        <end position="131"/>
    </location>
</feature>
<feature type="region of interest" description="Disordered" evidence="1">
    <location>
        <begin position="208"/>
        <end position="263"/>
    </location>
</feature>
<proteinExistence type="predicted"/>
<evidence type="ECO:0000256" key="1">
    <source>
        <dbReference type="SAM" id="MobiDB-lite"/>
    </source>
</evidence>
<dbReference type="RefSeq" id="WP_345237385.1">
    <property type="nucleotide sequence ID" value="NZ_BAABGZ010000072.1"/>
</dbReference>
<feature type="compositionally biased region" description="Low complexity" evidence="1">
    <location>
        <begin position="208"/>
        <end position="232"/>
    </location>
</feature>
<protein>
    <recommendedName>
        <fullName evidence="4">Outer membrane protein beta-barrel domain-containing protein</fullName>
    </recommendedName>
</protein>
<dbReference type="Proteomes" id="UP001501153">
    <property type="component" value="Unassembled WGS sequence"/>
</dbReference>
<feature type="compositionally biased region" description="Low complexity" evidence="1">
    <location>
        <begin position="101"/>
        <end position="124"/>
    </location>
</feature>
<dbReference type="EMBL" id="BAABGZ010000072">
    <property type="protein sequence ID" value="GAA4364900.1"/>
    <property type="molecule type" value="Genomic_DNA"/>
</dbReference>
<sequence>MTEREPNELYDALRDRLADYGQEPPAHLWANIRQQLPPPVALPQTRPRPYHWASRVLTGGLLSAACLSAWWYSTHRTDSQGRQAVAVQQAPRPHQPEAEQTAALARQASSAQSSAAGTAAGSHAPTLSTASSGAENVLASSSAASEAETTASALATTTAASTSPAGAPGRQAATHSNPGAGVSHAGNGGAAFAAAASAGRKPNLAPALAAAPNAARRQRDAAPALRPAAQPLSSPQASRAGRTPSALLSSRTRHEAEQAAALTGATGNYSRLRKQRAAAAEASSATAALTTAGTREQQNASAAAQSSAAALPAGSVARLPLHPVAPQLASWAVPAVRTVADTFPHPTLLPPQRWTLQLLAGPSLTYRRLETQQDMAQAAPAPFPSPGPAVSNFYDTQGAATTIESLERPAMGFGAQLELRRVLNGRWAVGGGLGYQEYATSLVLRAINAPRAVIISSPRPLQSDSLGTSVRLRDTYRFVTVPVRVSYQLGSTSPRFRYAVQGGAEAAIYVGGNSSEGNACACQATAGSRPVYPYRRLSLALSLGLDLRYRLAPQWELLAQPTATSFVTSLTRPLSGLEPRYLIGTGLQLGVSYGLR</sequence>
<evidence type="ECO:0000313" key="2">
    <source>
        <dbReference type="EMBL" id="GAA4364900.1"/>
    </source>
</evidence>
<gene>
    <name evidence="2" type="ORF">GCM10023185_34790</name>
</gene>
<evidence type="ECO:0000313" key="3">
    <source>
        <dbReference type="Proteomes" id="UP001501153"/>
    </source>
</evidence>
<keyword evidence="3" id="KW-1185">Reference proteome</keyword>
<reference evidence="3" key="1">
    <citation type="journal article" date="2019" name="Int. J. Syst. Evol. Microbiol.">
        <title>The Global Catalogue of Microorganisms (GCM) 10K type strain sequencing project: providing services to taxonomists for standard genome sequencing and annotation.</title>
        <authorList>
            <consortium name="The Broad Institute Genomics Platform"/>
            <consortium name="The Broad Institute Genome Sequencing Center for Infectious Disease"/>
            <person name="Wu L."/>
            <person name="Ma J."/>
        </authorList>
    </citation>
    <scope>NUCLEOTIDE SEQUENCE [LARGE SCALE GENOMIC DNA]</scope>
    <source>
        <strain evidence="3">JCM 17923</strain>
    </source>
</reference>
<feature type="region of interest" description="Disordered" evidence="1">
    <location>
        <begin position="149"/>
        <end position="184"/>
    </location>
</feature>
<comment type="caution">
    <text evidence="2">The sequence shown here is derived from an EMBL/GenBank/DDBJ whole genome shotgun (WGS) entry which is preliminary data.</text>
</comment>
<evidence type="ECO:0008006" key="4">
    <source>
        <dbReference type="Google" id="ProtNLM"/>
    </source>
</evidence>
<accession>A0ABP8IP45</accession>
<feature type="compositionally biased region" description="Low complexity" evidence="1">
    <location>
        <begin position="149"/>
        <end position="169"/>
    </location>
</feature>